<dbReference type="Pfam" id="PF10935">
    <property type="entry name" value="DUF2637"/>
    <property type="match status" value="1"/>
</dbReference>
<feature type="transmembrane region" description="Helical" evidence="1">
    <location>
        <begin position="42"/>
        <end position="62"/>
    </location>
</feature>
<comment type="caution">
    <text evidence="2">The sequence shown here is derived from an EMBL/GenBank/DDBJ whole genome shotgun (WGS) entry which is preliminary data.</text>
</comment>
<dbReference type="InterPro" id="IPR021235">
    <property type="entry name" value="DUF2637"/>
</dbReference>
<gene>
    <name evidence="2" type="ORF">CLV72_105278</name>
</gene>
<evidence type="ECO:0000313" key="2">
    <source>
        <dbReference type="EMBL" id="PRX97925.1"/>
    </source>
</evidence>
<name>A0A2T0Q298_9ACTN</name>
<feature type="transmembrane region" description="Helical" evidence="1">
    <location>
        <begin position="74"/>
        <end position="93"/>
    </location>
</feature>
<evidence type="ECO:0000256" key="1">
    <source>
        <dbReference type="SAM" id="Phobius"/>
    </source>
</evidence>
<keyword evidence="1" id="KW-1133">Transmembrane helix</keyword>
<evidence type="ECO:0000313" key="3">
    <source>
        <dbReference type="Proteomes" id="UP000237846"/>
    </source>
</evidence>
<dbReference type="EMBL" id="PVZC01000005">
    <property type="protein sequence ID" value="PRX97925.1"/>
    <property type="molecule type" value="Genomic_DNA"/>
</dbReference>
<organism evidence="2 3">
    <name type="scientific">Allonocardiopsis opalescens</name>
    <dbReference type="NCBI Taxonomy" id="1144618"/>
    <lineage>
        <taxon>Bacteria</taxon>
        <taxon>Bacillati</taxon>
        <taxon>Actinomycetota</taxon>
        <taxon>Actinomycetes</taxon>
        <taxon>Streptosporangiales</taxon>
        <taxon>Allonocardiopsis</taxon>
    </lineage>
</organism>
<proteinExistence type="predicted"/>
<keyword evidence="1" id="KW-0472">Membrane</keyword>
<sequence length="255" mass="27733">MGSSRLSRWVTITAVLLLASIAAVVSYSHMYELALGHGEPPWQAALFPLSVDGMIVASSMTLLDAARSGRRGGWLPWTLLIVGSIASLAANVAVADPNVWSQVIHAWPSFALACAYELLMQQFRVHARDVRNAYADSTETATAIMSENSDEVGWPPIEDVGALPTAPSGTSQPEMHVLQASPDNAETTESDREGAVDVPQVQLAAWRWALDNRRPDGTLPTGKEIAAHFDHQPRWGRLIKQWGHQGRFDLFISSG</sequence>
<reference evidence="2 3" key="1">
    <citation type="submission" date="2018-03" db="EMBL/GenBank/DDBJ databases">
        <title>Genomic Encyclopedia of Archaeal and Bacterial Type Strains, Phase II (KMG-II): from individual species to whole genera.</title>
        <authorList>
            <person name="Goeker M."/>
        </authorList>
    </citation>
    <scope>NUCLEOTIDE SEQUENCE [LARGE SCALE GENOMIC DNA]</scope>
    <source>
        <strain evidence="2 3">DSM 45601</strain>
    </source>
</reference>
<keyword evidence="3" id="KW-1185">Reference proteome</keyword>
<dbReference type="AlphaFoldDB" id="A0A2T0Q298"/>
<dbReference type="OrthoDB" id="3393357at2"/>
<dbReference type="Proteomes" id="UP000237846">
    <property type="component" value="Unassembled WGS sequence"/>
</dbReference>
<protein>
    <submittedName>
        <fullName evidence="2">Uncharacterized protein DUF2637</fullName>
    </submittedName>
</protein>
<accession>A0A2T0Q298</accession>
<keyword evidence="1" id="KW-0812">Transmembrane</keyword>